<name>A0A2C9CIN8_KUEST</name>
<protein>
    <submittedName>
        <fullName evidence="1">Uncharacterized protein</fullName>
    </submittedName>
</protein>
<keyword evidence="2" id="KW-1185">Reference proteome</keyword>
<gene>
    <name evidence="1" type="ORF">KSMBR1_3104</name>
</gene>
<dbReference type="EMBL" id="LT934425">
    <property type="protein sequence ID" value="SOH05582.1"/>
    <property type="molecule type" value="Genomic_DNA"/>
</dbReference>
<sequence>MEVARIERMVENKIYNLNPANKAKPCCRNRIEMVGFPRYSAVY</sequence>
<accession>A0A2C9CIN8</accession>
<evidence type="ECO:0000313" key="2">
    <source>
        <dbReference type="Proteomes" id="UP000221734"/>
    </source>
</evidence>
<dbReference type="Proteomes" id="UP000221734">
    <property type="component" value="Chromosome Kuenenia_stuttgartiensis_MBR1"/>
</dbReference>
<proteinExistence type="predicted"/>
<dbReference type="KEGG" id="kst:KSMBR1_3104"/>
<dbReference type="AlphaFoldDB" id="A0A2C9CIN8"/>
<evidence type="ECO:0000313" key="1">
    <source>
        <dbReference type="EMBL" id="SOH05582.1"/>
    </source>
</evidence>
<reference evidence="2" key="1">
    <citation type="submission" date="2017-10" db="EMBL/GenBank/DDBJ databases">
        <authorList>
            <person name="Frank J."/>
        </authorList>
    </citation>
    <scope>NUCLEOTIDE SEQUENCE [LARGE SCALE GENOMIC DNA]</scope>
</reference>
<organism evidence="1 2">
    <name type="scientific">Kuenenia stuttgartiensis</name>
    <dbReference type="NCBI Taxonomy" id="174633"/>
    <lineage>
        <taxon>Bacteria</taxon>
        <taxon>Pseudomonadati</taxon>
        <taxon>Planctomycetota</taxon>
        <taxon>Candidatus Brocadiia</taxon>
        <taxon>Candidatus Brocadiales</taxon>
        <taxon>Candidatus Brocadiaceae</taxon>
        <taxon>Candidatus Kuenenia</taxon>
    </lineage>
</organism>